<keyword evidence="4" id="KW-0378">Hydrolase</keyword>
<dbReference type="PRINTS" id="PR00127">
    <property type="entry name" value="CLPPROTEASEP"/>
</dbReference>
<evidence type="ECO:0000256" key="1">
    <source>
        <dbReference type="ARBA" id="ARBA00007039"/>
    </source>
</evidence>
<dbReference type="Proteomes" id="UP000543804">
    <property type="component" value="Unassembled WGS sequence"/>
</dbReference>
<dbReference type="EMBL" id="JABAFA010000028">
    <property type="protein sequence ID" value="NMD99365.1"/>
    <property type="molecule type" value="Genomic_DNA"/>
</dbReference>
<dbReference type="SUPFAM" id="SSF52096">
    <property type="entry name" value="ClpP/crotonase"/>
    <property type="match status" value="1"/>
</dbReference>
<keyword evidence="9" id="KW-1185">Reference proteome</keyword>
<evidence type="ECO:0000256" key="2">
    <source>
        <dbReference type="ARBA" id="ARBA00022490"/>
    </source>
</evidence>
<evidence type="ECO:0000256" key="5">
    <source>
        <dbReference type="ARBA" id="ARBA00022825"/>
    </source>
</evidence>
<keyword evidence="2" id="KW-0963">Cytoplasm</keyword>
<dbReference type="CDD" id="cd07016">
    <property type="entry name" value="S14_ClpP_1"/>
    <property type="match status" value="1"/>
</dbReference>
<feature type="region of interest" description="Disordered" evidence="7">
    <location>
        <begin position="209"/>
        <end position="231"/>
    </location>
</feature>
<sequence length="247" mass="27035">MWNQTEEQAETPERTLVLRGVIAEDSWLDDKVTPGLFKEELDAGEGNVTVWINSPGGDCFAAAQIYNMLAAYPGKVTVKVDAVAASAATVVAMAGDEVQMSPVAMMMIHNPAMMAAGDHKAMEKAIEALRETKESIINAYASRTHLSRAKLSKLMEDETWMDARKAVELGFADRIIEPGASGESLPGETPAASLYSERECSRRIIGRLTEKYKPPEDTISPEKKEHAPTGRSVAELANRLQLIRQFI</sequence>
<gene>
    <name evidence="8" type="ORF">HF878_07775</name>
</gene>
<dbReference type="PANTHER" id="PTHR10381">
    <property type="entry name" value="ATP-DEPENDENT CLP PROTEASE PROTEOLYTIC SUBUNIT"/>
    <property type="match status" value="1"/>
</dbReference>
<feature type="compositionally biased region" description="Basic and acidic residues" evidence="7">
    <location>
        <begin position="209"/>
        <end position="228"/>
    </location>
</feature>
<dbReference type="GO" id="GO:0009368">
    <property type="term" value="C:endopeptidase Clp complex"/>
    <property type="evidence" value="ECO:0007669"/>
    <property type="project" value="TreeGrafter"/>
</dbReference>
<dbReference type="InterPro" id="IPR023562">
    <property type="entry name" value="ClpP/TepA"/>
</dbReference>
<dbReference type="InterPro" id="IPR001907">
    <property type="entry name" value="ClpP"/>
</dbReference>
<evidence type="ECO:0000256" key="6">
    <source>
        <dbReference type="RuleBase" id="RU003567"/>
    </source>
</evidence>
<evidence type="ECO:0000256" key="4">
    <source>
        <dbReference type="ARBA" id="ARBA00022801"/>
    </source>
</evidence>
<dbReference type="GO" id="GO:0004176">
    <property type="term" value="F:ATP-dependent peptidase activity"/>
    <property type="evidence" value="ECO:0007669"/>
    <property type="project" value="InterPro"/>
</dbReference>
<dbReference type="PANTHER" id="PTHR10381:SF70">
    <property type="entry name" value="ATP-DEPENDENT CLP PROTEASE PROTEOLYTIC SUBUNIT"/>
    <property type="match status" value="1"/>
</dbReference>
<proteinExistence type="inferred from homology"/>
<evidence type="ECO:0000313" key="9">
    <source>
        <dbReference type="Proteomes" id="UP000543804"/>
    </source>
</evidence>
<keyword evidence="5" id="KW-0720">Serine protease</keyword>
<comment type="caution">
    <text evidence="8">The sequence shown here is derived from an EMBL/GenBank/DDBJ whole genome shotgun (WGS) entry which is preliminary data.</text>
</comment>
<dbReference type="GO" id="GO:0006515">
    <property type="term" value="P:protein quality control for misfolded or incompletely synthesized proteins"/>
    <property type="evidence" value="ECO:0007669"/>
    <property type="project" value="TreeGrafter"/>
</dbReference>
<dbReference type="AlphaFoldDB" id="A0A848BBT7"/>
<dbReference type="NCBIfam" id="NF045542">
    <property type="entry name" value="Clp_rel_HeadMat"/>
    <property type="match status" value="1"/>
</dbReference>
<evidence type="ECO:0000256" key="7">
    <source>
        <dbReference type="SAM" id="MobiDB-lite"/>
    </source>
</evidence>
<name>A0A848BBT7_9FIRM</name>
<evidence type="ECO:0000256" key="3">
    <source>
        <dbReference type="ARBA" id="ARBA00022670"/>
    </source>
</evidence>
<dbReference type="Pfam" id="PF00574">
    <property type="entry name" value="CLP_protease"/>
    <property type="match status" value="1"/>
</dbReference>
<dbReference type="InterPro" id="IPR029045">
    <property type="entry name" value="ClpP/crotonase-like_dom_sf"/>
</dbReference>
<protein>
    <recommendedName>
        <fullName evidence="6">ATP-dependent Clp protease proteolytic subunit</fullName>
    </recommendedName>
</protein>
<evidence type="ECO:0000313" key="8">
    <source>
        <dbReference type="EMBL" id="NMD99365.1"/>
    </source>
</evidence>
<reference evidence="8 9" key="1">
    <citation type="submission" date="2020-04" db="EMBL/GenBank/DDBJ databases">
        <authorList>
            <person name="Hitch T.C.A."/>
            <person name="Wylensek D."/>
            <person name="Clavel T."/>
        </authorList>
    </citation>
    <scope>NUCLEOTIDE SEQUENCE [LARGE SCALE GENOMIC DNA]</scope>
    <source>
        <strain evidence="8 9">PG-130-P53-12</strain>
    </source>
</reference>
<organism evidence="8 9">
    <name type="scientific">Selenomonas bovis</name>
    <dbReference type="NCBI Taxonomy" id="416586"/>
    <lineage>
        <taxon>Bacteria</taxon>
        <taxon>Bacillati</taxon>
        <taxon>Bacillota</taxon>
        <taxon>Negativicutes</taxon>
        <taxon>Selenomonadales</taxon>
        <taxon>Selenomonadaceae</taxon>
        <taxon>Selenomonas</taxon>
    </lineage>
</organism>
<comment type="similarity">
    <text evidence="1 6">Belongs to the peptidase S14 family.</text>
</comment>
<keyword evidence="3 8" id="KW-0645">Protease</keyword>
<dbReference type="GO" id="GO:0051117">
    <property type="term" value="F:ATPase binding"/>
    <property type="evidence" value="ECO:0007669"/>
    <property type="project" value="TreeGrafter"/>
</dbReference>
<dbReference type="Gene3D" id="3.90.226.10">
    <property type="entry name" value="2-enoyl-CoA Hydratase, Chain A, domain 1"/>
    <property type="match status" value="1"/>
</dbReference>
<dbReference type="GO" id="GO:0004252">
    <property type="term" value="F:serine-type endopeptidase activity"/>
    <property type="evidence" value="ECO:0007669"/>
    <property type="project" value="InterPro"/>
</dbReference>
<accession>A0A848BBT7</accession>